<dbReference type="EMBL" id="BOSL01000008">
    <property type="protein sequence ID" value="GIP53743.1"/>
    <property type="molecule type" value="Genomic_DNA"/>
</dbReference>
<organism evidence="1 2">
    <name type="scientific">Paenibacillus vini</name>
    <dbReference type="NCBI Taxonomy" id="1476024"/>
    <lineage>
        <taxon>Bacteria</taxon>
        <taxon>Bacillati</taxon>
        <taxon>Bacillota</taxon>
        <taxon>Bacilli</taxon>
        <taxon>Bacillales</taxon>
        <taxon>Paenibacillaceae</taxon>
        <taxon>Paenibacillus</taxon>
    </lineage>
</organism>
<gene>
    <name evidence="1" type="ORF">J42TS3_27780</name>
</gene>
<proteinExistence type="predicted"/>
<evidence type="ECO:0008006" key="3">
    <source>
        <dbReference type="Google" id="ProtNLM"/>
    </source>
</evidence>
<accession>A0ABQ4MCM0</accession>
<evidence type="ECO:0000313" key="2">
    <source>
        <dbReference type="Proteomes" id="UP000679992"/>
    </source>
</evidence>
<protein>
    <recommendedName>
        <fullName evidence="3">Nuclear transport factor 2 family protein</fullName>
    </recommendedName>
</protein>
<reference evidence="1 2" key="1">
    <citation type="submission" date="2021-03" db="EMBL/GenBank/DDBJ databases">
        <title>Antimicrobial resistance genes in bacteria isolated from Japanese honey, and their potential for conferring macrolide and lincosamide resistance in the American foulbrood pathogen Paenibacillus larvae.</title>
        <authorList>
            <person name="Okamoto M."/>
            <person name="Kumagai M."/>
            <person name="Kanamori H."/>
            <person name="Takamatsu D."/>
        </authorList>
    </citation>
    <scope>NUCLEOTIDE SEQUENCE [LARGE SCALE GENOMIC DNA]</scope>
    <source>
        <strain evidence="1 2">J42TS3</strain>
    </source>
</reference>
<comment type="caution">
    <text evidence="1">The sequence shown here is derived from an EMBL/GenBank/DDBJ whole genome shotgun (WGS) entry which is preliminary data.</text>
</comment>
<evidence type="ECO:0000313" key="1">
    <source>
        <dbReference type="EMBL" id="GIP53743.1"/>
    </source>
</evidence>
<dbReference type="RefSeq" id="WP_213655219.1">
    <property type="nucleotide sequence ID" value="NZ_BOSL01000008.1"/>
</dbReference>
<name>A0ABQ4MCM0_9BACL</name>
<dbReference type="Proteomes" id="UP000679992">
    <property type="component" value="Unassembled WGS sequence"/>
</dbReference>
<keyword evidence="2" id="KW-1185">Reference proteome</keyword>
<sequence length="134" mass="15938">MTNRNLLIKFNRFSINEVLAEWEKADKSKEVIVLESATSDWSIEVDGIQSISHQIFETFLSKLDDFDNEVQLFCKETYEKSNYGIEKYMVTLEWISILENSITMGYWGEHVNVELRAVIEYENGMWKQKEIYYQ</sequence>